<dbReference type="EMBL" id="SMGR01000003">
    <property type="protein sequence ID" value="TCL00409.1"/>
    <property type="molecule type" value="Genomic_DNA"/>
</dbReference>
<evidence type="ECO:0000313" key="1">
    <source>
        <dbReference type="EMBL" id="TCL00409.1"/>
    </source>
</evidence>
<comment type="caution">
    <text evidence="1">The sequence shown here is derived from an EMBL/GenBank/DDBJ whole genome shotgun (WGS) entry which is preliminary data.</text>
</comment>
<dbReference type="RefSeq" id="WP_132861190.1">
    <property type="nucleotide sequence ID" value="NZ_SMGR01000003.1"/>
</dbReference>
<accession>A0A4R1N289</accession>
<reference evidence="1 2" key="1">
    <citation type="submission" date="2019-03" db="EMBL/GenBank/DDBJ databases">
        <title>Genomic Encyclopedia of Archaeal and Bacterial Type Strains, Phase II (KMG-II): from individual species to whole genera.</title>
        <authorList>
            <person name="Goeker M."/>
        </authorList>
    </citation>
    <scope>NUCLEOTIDE SEQUENCE [LARGE SCALE GENOMIC DNA]</scope>
    <source>
        <strain evidence="1 2">DSM 26433</strain>
    </source>
</reference>
<organism evidence="1 2">
    <name type="scientific">Shimia isoporae</name>
    <dbReference type="NCBI Taxonomy" id="647720"/>
    <lineage>
        <taxon>Bacteria</taxon>
        <taxon>Pseudomonadati</taxon>
        <taxon>Pseudomonadota</taxon>
        <taxon>Alphaproteobacteria</taxon>
        <taxon>Rhodobacterales</taxon>
        <taxon>Roseobacteraceae</taxon>
    </lineage>
</organism>
<dbReference type="AlphaFoldDB" id="A0A4R1N289"/>
<dbReference type="Proteomes" id="UP000295673">
    <property type="component" value="Unassembled WGS sequence"/>
</dbReference>
<gene>
    <name evidence="1" type="ORF">BXY66_3050</name>
</gene>
<evidence type="ECO:0000313" key="2">
    <source>
        <dbReference type="Proteomes" id="UP000295673"/>
    </source>
</evidence>
<sequence>MALTDTTHSAAPISLGKIVAAPFHAIGRFFVAIMENNSRIQRVDALNAMTDEQLAERGIRREDIVRHVFGDYMHI</sequence>
<protein>
    <submittedName>
        <fullName evidence="1">Uncharacterized protein DUF1127</fullName>
    </submittedName>
</protein>
<name>A0A4R1N289_9RHOB</name>
<keyword evidence="2" id="KW-1185">Reference proteome</keyword>
<proteinExistence type="predicted"/>
<dbReference type="OrthoDB" id="7867799at2"/>